<dbReference type="PANTHER" id="PTHR22901:SF0">
    <property type="entry name" value="SIALATE O-ACETYLESTERASE"/>
    <property type="match status" value="1"/>
</dbReference>
<dbReference type="PANTHER" id="PTHR22901">
    <property type="entry name" value="SIALATE O-ACETYLESTERASE"/>
    <property type="match status" value="1"/>
</dbReference>
<dbReference type="GO" id="GO:0005975">
    <property type="term" value="P:carbohydrate metabolic process"/>
    <property type="evidence" value="ECO:0007669"/>
    <property type="project" value="TreeGrafter"/>
</dbReference>
<dbReference type="RefSeq" id="WP_120516572.1">
    <property type="nucleotide sequence ID" value="NZ_QXZY01000006.1"/>
</dbReference>
<feature type="signal peptide" evidence="2">
    <location>
        <begin position="1"/>
        <end position="19"/>
    </location>
</feature>
<organism evidence="4 5">
    <name type="scientific">Chitinophaga barathri</name>
    <dbReference type="NCBI Taxonomy" id="1647451"/>
    <lineage>
        <taxon>Bacteria</taxon>
        <taxon>Pseudomonadati</taxon>
        <taxon>Bacteroidota</taxon>
        <taxon>Chitinophagia</taxon>
        <taxon>Chitinophagales</taxon>
        <taxon>Chitinophagaceae</taxon>
        <taxon>Chitinophaga</taxon>
    </lineage>
</organism>
<evidence type="ECO:0000259" key="3">
    <source>
        <dbReference type="Pfam" id="PF03629"/>
    </source>
</evidence>
<keyword evidence="5" id="KW-1185">Reference proteome</keyword>
<dbReference type="InterPro" id="IPR039329">
    <property type="entry name" value="SIAE"/>
</dbReference>
<feature type="domain" description="Sialate O-acetylesterase" evidence="3">
    <location>
        <begin position="104"/>
        <end position="349"/>
    </location>
</feature>
<evidence type="ECO:0000256" key="1">
    <source>
        <dbReference type="ARBA" id="ARBA00022801"/>
    </source>
</evidence>
<dbReference type="Proteomes" id="UP000279089">
    <property type="component" value="Unassembled WGS sequence"/>
</dbReference>
<evidence type="ECO:0000313" key="5">
    <source>
        <dbReference type="Proteomes" id="UP000279089"/>
    </source>
</evidence>
<comment type="caution">
    <text evidence="4">The sequence shown here is derived from an EMBL/GenBank/DDBJ whole genome shotgun (WGS) entry which is preliminary data.</text>
</comment>
<keyword evidence="2" id="KW-0732">Signal</keyword>
<dbReference type="EMBL" id="RMBX01000005">
    <property type="protein sequence ID" value="RPD41125.1"/>
    <property type="molecule type" value="Genomic_DNA"/>
</dbReference>
<evidence type="ECO:0000313" key="4">
    <source>
        <dbReference type="EMBL" id="RPD41125.1"/>
    </source>
</evidence>
<dbReference type="OrthoDB" id="9816001at2"/>
<dbReference type="Gene3D" id="3.40.50.1110">
    <property type="entry name" value="SGNH hydrolase"/>
    <property type="match status" value="1"/>
</dbReference>
<dbReference type="InterPro" id="IPR036514">
    <property type="entry name" value="SGNH_hydro_sf"/>
</dbReference>
<dbReference type="GO" id="GO:0001681">
    <property type="term" value="F:sialate O-acetylesterase activity"/>
    <property type="evidence" value="ECO:0007669"/>
    <property type="project" value="InterPro"/>
</dbReference>
<dbReference type="Pfam" id="PF03629">
    <property type="entry name" value="SASA"/>
    <property type="match status" value="1"/>
</dbReference>
<reference evidence="5" key="1">
    <citation type="submission" date="2018-11" db="EMBL/GenBank/DDBJ databases">
        <title>Chitinophaga lutea sp.nov., isolate from arsenic contaminated soil.</title>
        <authorList>
            <person name="Zong Y."/>
        </authorList>
    </citation>
    <scope>NUCLEOTIDE SEQUENCE [LARGE SCALE GENOMIC DNA]</scope>
    <source>
        <strain evidence="5">YLT18</strain>
    </source>
</reference>
<dbReference type="AlphaFoldDB" id="A0A3N4MCJ7"/>
<keyword evidence="1" id="KW-0378">Hydrolase</keyword>
<name>A0A3N4MCJ7_9BACT</name>
<dbReference type="InterPro" id="IPR005181">
    <property type="entry name" value="SASA"/>
</dbReference>
<feature type="chain" id="PRO_5018261490" evidence="2">
    <location>
        <begin position="20"/>
        <end position="464"/>
    </location>
</feature>
<evidence type="ECO:0000256" key="2">
    <source>
        <dbReference type="SAM" id="SignalP"/>
    </source>
</evidence>
<sequence length="464" mass="51262">MLRYLLTSLLLCCCLFAGAQIRLPAVIADNMVLQQNDSVMLWGWAGPGEKIRVTTSWNGRVDSVVTTRDAKWQLKVKTPAAGGPYDITLRGNTTVKLQNVLIGEVWVCSGQSNMEWSANHGLKQMAAEMPICADANIRFFHVPKTTATYPQDDAKASWTACDSNNLKRFSAVAYFFGKKLRKDLNVPIGLINTSWGGTPAEVWTPAQEVTSQPALVEAAGKLTPSNGWPNQPGYTYNAMIAPFIQYSIAGAIWYQGESNAGTASTYDQLMRTMIGSWRKAWGREFPFYFVQIAPYNYGKETIKGALLREAQTVTSAYGHTGMIVITDLVNDTANIHPQNKQDVGIRLANWAMGDHYSKTGIAYKSPMYDKMEQRNGKIVVYFKNAENGLKVNGGKPTQFYIAGADKQFWPADVKIEGNTAIVSAKAVKQPEAVRFSFTNTGIGNVFSKEGLPVGPFRTDNWQEK</sequence>
<accession>A0A3N4MCJ7</accession>
<protein>
    <submittedName>
        <fullName evidence="4">Sialate O-acetylesterase</fullName>
    </submittedName>
</protein>
<gene>
    <name evidence="4" type="ORF">EG028_10590</name>
</gene>
<dbReference type="SUPFAM" id="SSF52266">
    <property type="entry name" value="SGNH hydrolase"/>
    <property type="match status" value="1"/>
</dbReference>
<proteinExistence type="predicted"/>